<gene>
    <name evidence="1" type="ORF">CWD77_04700</name>
</gene>
<reference evidence="1 2" key="1">
    <citation type="submission" date="2017-11" db="EMBL/GenBank/DDBJ databases">
        <title>Rhodohalobacter 15182 sp. nov., isolated from a salt lake.</title>
        <authorList>
            <person name="Han S."/>
        </authorList>
    </citation>
    <scope>NUCLEOTIDE SEQUENCE [LARGE SCALE GENOMIC DNA]</scope>
    <source>
        <strain evidence="1 2">15182</strain>
    </source>
</reference>
<dbReference type="EMBL" id="PISP01000001">
    <property type="protein sequence ID" value="PKD44767.1"/>
    <property type="molecule type" value="Genomic_DNA"/>
</dbReference>
<organism evidence="1 2">
    <name type="scientific">Rhodohalobacter barkolensis</name>
    <dbReference type="NCBI Taxonomy" id="2053187"/>
    <lineage>
        <taxon>Bacteria</taxon>
        <taxon>Pseudomonadati</taxon>
        <taxon>Balneolota</taxon>
        <taxon>Balneolia</taxon>
        <taxon>Balneolales</taxon>
        <taxon>Balneolaceae</taxon>
        <taxon>Rhodohalobacter</taxon>
    </lineage>
</organism>
<name>A0A2N0VKP2_9BACT</name>
<protein>
    <submittedName>
        <fullName evidence="1">Uncharacterized protein</fullName>
    </submittedName>
</protein>
<dbReference type="RefSeq" id="WP_101072055.1">
    <property type="nucleotide sequence ID" value="NZ_PISP01000001.1"/>
</dbReference>
<dbReference type="OrthoDB" id="1523772at2"/>
<proteinExistence type="predicted"/>
<evidence type="ECO:0000313" key="1">
    <source>
        <dbReference type="EMBL" id="PKD44767.1"/>
    </source>
</evidence>
<accession>A0A2N0VKP2</accession>
<keyword evidence="2" id="KW-1185">Reference proteome</keyword>
<dbReference type="AlphaFoldDB" id="A0A2N0VKP2"/>
<evidence type="ECO:0000313" key="2">
    <source>
        <dbReference type="Proteomes" id="UP000233398"/>
    </source>
</evidence>
<sequence length="298" mass="35538">MKSKSHKSYFLKEDCKSDLAWDFIAEIFQKDDFGNFTLLQSYFDSVDIDGFKDHELFIELRKLVFTKVDDGIFRYYGERDPSLKKIIRNLKLSVRNSDFRHKVRYEDGFIVVPNDEVQELPSMPEDFMRIKLCFRLEEQMQIPDILNQVVNILQDQSVYRNRFSLVILAKIIRESFVLIHDESERKNLKPAADKQLLKQDIEKFLNRSVDKIKRDVAPGYVKRGKIETDHVDIYFDTATDIVRDDLTEQSGLSQFDRIKTYLADLEYEQFRKKHRPVLEYMVKLIRTDLIQNVRNDWV</sequence>
<comment type="caution">
    <text evidence="1">The sequence shown here is derived from an EMBL/GenBank/DDBJ whole genome shotgun (WGS) entry which is preliminary data.</text>
</comment>
<dbReference type="Proteomes" id="UP000233398">
    <property type="component" value="Unassembled WGS sequence"/>
</dbReference>